<dbReference type="PANTHER" id="PTHR30509:SF8">
    <property type="entry name" value="INNER MEMBRANE PROTEIN YCCS"/>
    <property type="match status" value="1"/>
</dbReference>
<feature type="transmembrane region" description="Helical" evidence="7">
    <location>
        <begin position="92"/>
        <end position="110"/>
    </location>
</feature>
<feature type="transmembrane region" description="Helical" evidence="7">
    <location>
        <begin position="447"/>
        <end position="465"/>
    </location>
</feature>
<gene>
    <name evidence="10" type="ORF">IC612_06440</name>
</gene>
<organism evidence="10 11">
    <name type="scientific">Planobacterium oryzisoli</name>
    <dbReference type="NCBI Taxonomy" id="2771435"/>
    <lineage>
        <taxon>Bacteria</taxon>
        <taxon>Pseudomonadati</taxon>
        <taxon>Bacteroidota</taxon>
        <taxon>Flavobacteriia</taxon>
        <taxon>Flavobacteriales</taxon>
        <taxon>Weeksellaceae</taxon>
        <taxon>Chryseobacterium group</taxon>
        <taxon>Chryseobacterium</taxon>
    </lineage>
</organism>
<dbReference type="Pfam" id="PF12805">
    <property type="entry name" value="FUSC-like"/>
    <property type="match status" value="1"/>
</dbReference>
<evidence type="ECO:0000256" key="1">
    <source>
        <dbReference type="ARBA" id="ARBA00004651"/>
    </source>
</evidence>
<evidence type="ECO:0000313" key="10">
    <source>
        <dbReference type="EMBL" id="MBF5027435.1"/>
    </source>
</evidence>
<feature type="transmembrane region" description="Helical" evidence="7">
    <location>
        <begin position="16"/>
        <end position="37"/>
    </location>
</feature>
<proteinExistence type="inferred from homology"/>
<dbReference type="InterPro" id="IPR032692">
    <property type="entry name" value="YccS_N"/>
</dbReference>
<reference evidence="10" key="1">
    <citation type="submission" date="2020-11" db="EMBL/GenBank/DDBJ databases">
        <title>Genome seq and assembly of Planobacterium sp.</title>
        <authorList>
            <person name="Chhetri G."/>
        </authorList>
    </citation>
    <scope>NUCLEOTIDE SEQUENCE</scope>
    <source>
        <strain evidence="10">GCR5</strain>
    </source>
</reference>
<keyword evidence="5 7" id="KW-0472">Membrane</keyword>
<evidence type="ECO:0000256" key="3">
    <source>
        <dbReference type="ARBA" id="ARBA00022692"/>
    </source>
</evidence>
<comment type="caution">
    <text evidence="10">The sequence shown here is derived from an EMBL/GenBank/DDBJ whole genome shotgun (WGS) entry which is preliminary data.</text>
</comment>
<keyword evidence="4 7" id="KW-1133">Transmembrane helix</keyword>
<evidence type="ECO:0000256" key="4">
    <source>
        <dbReference type="ARBA" id="ARBA00022989"/>
    </source>
</evidence>
<evidence type="ECO:0000259" key="9">
    <source>
        <dbReference type="Pfam" id="PF13515"/>
    </source>
</evidence>
<comment type="similarity">
    <text evidence="6">Belongs to the YccS/YhfK family.</text>
</comment>
<feature type="domain" description="Integral membrane protein YccS N-terminal" evidence="8">
    <location>
        <begin position="69"/>
        <end position="344"/>
    </location>
</feature>
<feature type="transmembrane region" description="Helical" evidence="7">
    <location>
        <begin position="67"/>
        <end position="86"/>
    </location>
</feature>
<dbReference type="InterPro" id="IPR049453">
    <property type="entry name" value="Memb_transporter_dom"/>
</dbReference>
<dbReference type="AlphaFoldDB" id="A0A930YW82"/>
<feature type="transmembrane region" description="Helical" evidence="7">
    <location>
        <begin position="494"/>
        <end position="512"/>
    </location>
</feature>
<dbReference type="Pfam" id="PF13515">
    <property type="entry name" value="FUSC_2"/>
    <property type="match status" value="1"/>
</dbReference>
<dbReference type="EMBL" id="JADKYY010000006">
    <property type="protein sequence ID" value="MBF5027435.1"/>
    <property type="molecule type" value="Genomic_DNA"/>
</dbReference>
<protein>
    <submittedName>
        <fullName evidence="10">FUSC family protein</fullName>
    </submittedName>
</protein>
<dbReference type="PANTHER" id="PTHR30509">
    <property type="entry name" value="P-HYDROXYBENZOIC ACID EFFLUX PUMP SUBUNIT-RELATED"/>
    <property type="match status" value="1"/>
</dbReference>
<keyword evidence="3 7" id="KW-0812">Transmembrane</keyword>
<keyword evidence="2" id="KW-1003">Cell membrane</keyword>
<name>A0A930YW82_9FLAO</name>
<comment type="subcellular location">
    <subcellularLocation>
        <location evidence="1">Cell membrane</location>
        <topology evidence="1">Multi-pass membrane protein</topology>
    </subcellularLocation>
</comment>
<evidence type="ECO:0000256" key="7">
    <source>
        <dbReference type="SAM" id="Phobius"/>
    </source>
</evidence>
<sequence length="745" mass="85245">MNPYGQEIKKFISSQYLYAGTRIALSIVLPSILLAYFGLLKEYFLFPLATSFVGLTDQVGPFIRRRNALLLAVLSLTFVAWIGMLLAPYPVAALLTLIVFGLFFSMIGVYGQRLMAVGGLTLVVYSIFIDGHLTQGPVAKNILVYALGSLWYLLVFLVFSKLQPYKLASQMIGENYLELGEYLKLKAEFYELSVDYESTYSLVIAKQINIKNLQQDTREVVFKTRTLVSESTTTSRLLMLLFLNSIDLYEKLFTSDQNYRKLHSAFDKHHILEEISSYLQLLSTELIGIGISLQASAKPRPQKDYKEAHRKLYHTFFELRKNHLSAQTLEDFMALRLVLSRISSVTEDISTIYKIGTQDIRMAKSLSSGLDLNLFVPKEEKLSTKVFRDNLSLKSYHFRHAVRIVTALSIGYLLSLVPYYSIGHSYWILITILAIMRPAYSTTKHRNLLRLYGTLGGAVVAYWILKSTSHPTVLLSILLGSMIFCFTLLKGKYAWAVFFMTIYIFIGFNFLNPGNINALFRDRLIDTAIAGVIVYAVSYFVLPVWEHSQNPLLMRKSLQANTDYLMLVCKRLQGENIDNQNYKLARKEAVIALANLSDNFQRMLSDPKNQQRRLEIVHQFVNTSHLVTAYSASLAQYASDGKYPELSVANWQKKILSQLETSKALLENRPTTSMHNDTDNFISSAVEELLEERKEQLTEEKFLDHRDPTLVPRLTELKNIYDIMELLLDVVREQRKVLETFHKEI</sequence>
<keyword evidence="11" id="KW-1185">Reference proteome</keyword>
<feature type="transmembrane region" description="Helical" evidence="7">
    <location>
        <begin position="524"/>
        <end position="545"/>
    </location>
</feature>
<dbReference type="GO" id="GO:0005886">
    <property type="term" value="C:plasma membrane"/>
    <property type="evidence" value="ECO:0007669"/>
    <property type="project" value="UniProtKB-SubCell"/>
</dbReference>
<evidence type="ECO:0000256" key="5">
    <source>
        <dbReference type="ARBA" id="ARBA00023136"/>
    </source>
</evidence>
<evidence type="ECO:0000256" key="6">
    <source>
        <dbReference type="ARBA" id="ARBA00043993"/>
    </source>
</evidence>
<dbReference type="RefSeq" id="WP_194739364.1">
    <property type="nucleotide sequence ID" value="NZ_JADKYY010000006.1"/>
</dbReference>
<feature type="transmembrane region" description="Helical" evidence="7">
    <location>
        <begin position="117"/>
        <end position="136"/>
    </location>
</feature>
<feature type="transmembrane region" description="Helical" evidence="7">
    <location>
        <begin position="142"/>
        <end position="162"/>
    </location>
</feature>
<evidence type="ECO:0000259" key="8">
    <source>
        <dbReference type="Pfam" id="PF12805"/>
    </source>
</evidence>
<feature type="domain" description="Integral membrane bound transporter" evidence="9">
    <location>
        <begin position="416"/>
        <end position="536"/>
    </location>
</feature>
<evidence type="ECO:0000313" key="11">
    <source>
        <dbReference type="Proteomes" id="UP000694480"/>
    </source>
</evidence>
<dbReference type="Proteomes" id="UP000694480">
    <property type="component" value="Unassembled WGS sequence"/>
</dbReference>
<feature type="transmembrane region" description="Helical" evidence="7">
    <location>
        <begin position="471"/>
        <end position="489"/>
    </location>
</feature>
<accession>A0A930YW82</accession>
<evidence type="ECO:0000256" key="2">
    <source>
        <dbReference type="ARBA" id="ARBA00022475"/>
    </source>
</evidence>